<reference evidence="2 3" key="1">
    <citation type="submission" date="2019-07" db="EMBL/GenBank/DDBJ databases">
        <title>Genomic Encyclopedia of Archaeal and Bacterial Type Strains, Phase II (KMG-II): from individual species to whole genera.</title>
        <authorList>
            <person name="Goeker M."/>
        </authorList>
    </citation>
    <scope>NUCLEOTIDE SEQUENCE [LARGE SCALE GENOMIC DNA]</scope>
    <source>
        <strain evidence="2 3">DSM 46842</strain>
    </source>
</reference>
<dbReference type="CDD" id="cd00586">
    <property type="entry name" value="4HBT"/>
    <property type="match status" value="1"/>
</dbReference>
<dbReference type="PANTHER" id="PTHR31793:SF24">
    <property type="entry name" value="LONG-CHAIN ACYL-COA THIOESTERASE FADM"/>
    <property type="match status" value="1"/>
</dbReference>
<dbReference type="InterPro" id="IPR050563">
    <property type="entry name" value="4-hydroxybenzoyl-CoA_TE"/>
</dbReference>
<dbReference type="Gene3D" id="3.10.129.10">
    <property type="entry name" value="Hotdog Thioesterase"/>
    <property type="match status" value="1"/>
</dbReference>
<accession>A0A5S5CVL7</accession>
<organism evidence="2 3">
    <name type="scientific">Blastococcus xanthinilyticus</name>
    <dbReference type="NCBI Taxonomy" id="1564164"/>
    <lineage>
        <taxon>Bacteria</taxon>
        <taxon>Bacillati</taxon>
        <taxon>Actinomycetota</taxon>
        <taxon>Actinomycetes</taxon>
        <taxon>Geodermatophilales</taxon>
        <taxon>Geodermatophilaceae</taxon>
        <taxon>Blastococcus</taxon>
    </lineage>
</organism>
<dbReference type="GO" id="GO:0047617">
    <property type="term" value="F:fatty acyl-CoA hydrolase activity"/>
    <property type="evidence" value="ECO:0007669"/>
    <property type="project" value="TreeGrafter"/>
</dbReference>
<dbReference type="PANTHER" id="PTHR31793">
    <property type="entry name" value="4-HYDROXYBENZOYL-COA THIOESTERASE FAMILY MEMBER"/>
    <property type="match status" value="1"/>
</dbReference>
<dbReference type="AlphaFoldDB" id="A0A5S5CVL7"/>
<dbReference type="EMBL" id="VNHW01000006">
    <property type="protein sequence ID" value="TYP87635.1"/>
    <property type="molecule type" value="Genomic_DNA"/>
</dbReference>
<dbReference type="Pfam" id="PF13279">
    <property type="entry name" value="4HBT_2"/>
    <property type="match status" value="1"/>
</dbReference>
<dbReference type="Proteomes" id="UP000322499">
    <property type="component" value="Unassembled WGS sequence"/>
</dbReference>
<dbReference type="InterPro" id="IPR029069">
    <property type="entry name" value="HotDog_dom_sf"/>
</dbReference>
<comment type="caution">
    <text evidence="2">The sequence shown here is derived from an EMBL/GenBank/DDBJ whole genome shotgun (WGS) entry which is preliminary data.</text>
</comment>
<protein>
    <submittedName>
        <fullName evidence="2">Acyl-CoA thioester hydrolase</fullName>
    </submittedName>
</protein>
<evidence type="ECO:0000313" key="2">
    <source>
        <dbReference type="EMBL" id="TYP87635.1"/>
    </source>
</evidence>
<feature type="region of interest" description="Disordered" evidence="1">
    <location>
        <begin position="1"/>
        <end position="32"/>
    </location>
</feature>
<keyword evidence="3" id="KW-1185">Reference proteome</keyword>
<sequence length="169" mass="18730">MAGSHGSGMPRSVGTARGPGAPAPTGLRQGGGVRHTVHVPMRWSDMDAYQHINNVAFLGYFEMARVSLFFEQPTHDERTGMRRGLVVASHEIAYKRSVVYDAEPLEVQVWVSGIRAAAFTCRYELFDHGALAVTGSTLLVPFDFALNRPRRITPEEKEFLARWTDEPTG</sequence>
<gene>
    <name evidence="2" type="ORF">BD833_106226</name>
</gene>
<keyword evidence="2" id="KW-0378">Hydrolase</keyword>
<proteinExistence type="predicted"/>
<name>A0A5S5CVL7_9ACTN</name>
<evidence type="ECO:0000256" key="1">
    <source>
        <dbReference type="SAM" id="MobiDB-lite"/>
    </source>
</evidence>
<evidence type="ECO:0000313" key="3">
    <source>
        <dbReference type="Proteomes" id="UP000322499"/>
    </source>
</evidence>
<dbReference type="SUPFAM" id="SSF54637">
    <property type="entry name" value="Thioesterase/thiol ester dehydrase-isomerase"/>
    <property type="match status" value="1"/>
</dbReference>